<sequence>MTYQPNFNDPRIRRRTIQALSFATAMLSPNSSQWVSKALIDKPEHFGQSQNVLSKYLRSKLLVCTDPTFSKQTGKCKEYKLNQTGVDELSQYLGIDPKSVVDGGPLFEKYRDQLETGNFEYNDKSSRLHHALQHVRRDAKKQGLAKFGYKYNYDIKCCAVTLIHQHAQRLGMDSYLFALREFMTKRTEIRNRIAKELEIDAKTAKILLTALLQGSYISHSPKTNVYKAVGGDHSKIEWLKQDEWLTEFRGDIKECWSYIIPHMSYRTMIDKNNRTRRVPVNGKQKSALYRDLERGVLDSVRTYLNNTDNKHLAEHDGWSCQKEIDIEELSSYVKTQTGFEIEIEFEVIELENH</sequence>
<dbReference type="EMBL" id="LR798227">
    <property type="protein sequence ID" value="CAB5207099.1"/>
    <property type="molecule type" value="Genomic_DNA"/>
</dbReference>
<evidence type="ECO:0000313" key="1">
    <source>
        <dbReference type="EMBL" id="CAB5207099.1"/>
    </source>
</evidence>
<name>A0A6J7WFX1_9CAUD</name>
<proteinExistence type="predicted"/>
<reference evidence="1" key="1">
    <citation type="submission" date="2020-05" db="EMBL/GenBank/DDBJ databases">
        <authorList>
            <person name="Chiriac C."/>
            <person name="Salcher M."/>
            <person name="Ghai R."/>
            <person name="Kavagutti S V."/>
        </authorList>
    </citation>
    <scope>NUCLEOTIDE SEQUENCE</scope>
</reference>
<protein>
    <submittedName>
        <fullName evidence="1">Uncharacterized protein</fullName>
    </submittedName>
</protein>
<accession>A0A6J7WFX1</accession>
<organism evidence="1">
    <name type="scientific">uncultured Caudovirales phage</name>
    <dbReference type="NCBI Taxonomy" id="2100421"/>
    <lineage>
        <taxon>Viruses</taxon>
        <taxon>Duplodnaviria</taxon>
        <taxon>Heunggongvirae</taxon>
        <taxon>Uroviricota</taxon>
        <taxon>Caudoviricetes</taxon>
        <taxon>Peduoviridae</taxon>
        <taxon>Maltschvirus</taxon>
        <taxon>Maltschvirus maltsch</taxon>
    </lineage>
</organism>
<gene>
    <name evidence="1" type="ORF">UFOVP180_26</name>
</gene>